<evidence type="ECO:0000313" key="2">
    <source>
        <dbReference type="Proteomes" id="UP000003327"/>
    </source>
</evidence>
<keyword evidence="2" id="KW-1185">Reference proteome</keyword>
<comment type="caution">
    <text evidence="1">The sequence shown here is derived from an EMBL/GenBank/DDBJ whole genome shotgun (WGS) entry which is preliminary data.</text>
</comment>
<dbReference type="EMBL" id="ACVA01000007">
    <property type="protein sequence ID" value="EEX19842.1"/>
    <property type="molecule type" value="Genomic_DNA"/>
</dbReference>
<evidence type="ECO:0000313" key="1">
    <source>
        <dbReference type="EMBL" id="EEX19842.1"/>
    </source>
</evidence>
<protein>
    <submittedName>
        <fullName evidence="1">Uncharacterized protein</fullName>
    </submittedName>
</protein>
<name>C9MKN7_9BACT</name>
<dbReference type="HOGENOM" id="CLU_3314939_0_0_10"/>
<accession>C9MKN7</accession>
<organism evidence="1 2">
    <name type="scientific">Prevotella veroralis F0319</name>
    <dbReference type="NCBI Taxonomy" id="649761"/>
    <lineage>
        <taxon>Bacteria</taxon>
        <taxon>Pseudomonadati</taxon>
        <taxon>Bacteroidota</taxon>
        <taxon>Bacteroidia</taxon>
        <taxon>Bacteroidales</taxon>
        <taxon>Prevotellaceae</taxon>
        <taxon>Prevotella</taxon>
    </lineage>
</organism>
<dbReference type="AlphaFoldDB" id="C9MKN7"/>
<gene>
    <name evidence="1" type="ORF">HMPREF0973_00161</name>
</gene>
<proteinExistence type="predicted"/>
<dbReference type="Proteomes" id="UP000003327">
    <property type="component" value="Unassembled WGS sequence"/>
</dbReference>
<sequence length="39" mass="4743">MVLSLRMEREKNNVVYKRRGRFLELKKAFPCAKESISWK</sequence>
<reference evidence="1 2" key="1">
    <citation type="submission" date="2009-09" db="EMBL/GenBank/DDBJ databases">
        <authorList>
            <person name="Weinstock G."/>
            <person name="Sodergren E."/>
            <person name="Clifton S."/>
            <person name="Fulton L."/>
            <person name="Fulton B."/>
            <person name="Courtney L."/>
            <person name="Fronick C."/>
            <person name="Harrison M."/>
            <person name="Strong C."/>
            <person name="Farmer C."/>
            <person name="Delahaunty K."/>
            <person name="Markovic C."/>
            <person name="Hall O."/>
            <person name="Minx P."/>
            <person name="Tomlinson C."/>
            <person name="Mitreva M."/>
            <person name="Nelson J."/>
            <person name="Hou S."/>
            <person name="Wollam A."/>
            <person name="Pepin K.H."/>
            <person name="Johnson M."/>
            <person name="Bhonagiri V."/>
            <person name="Nash W.E."/>
            <person name="Warren W."/>
            <person name="Chinwalla A."/>
            <person name="Mardis E.R."/>
            <person name="Wilson R.K."/>
        </authorList>
    </citation>
    <scope>NUCLEOTIDE SEQUENCE [LARGE SCALE GENOMIC DNA]</scope>
    <source>
        <strain evidence="1 2">F0319</strain>
    </source>
</reference>